<evidence type="ECO:0000313" key="6">
    <source>
        <dbReference type="EMBL" id="RKP01866.1"/>
    </source>
</evidence>
<gene>
    <name evidence="6" type="ORF">CXG81DRAFT_4561</name>
</gene>
<dbReference type="Gene3D" id="3.10.20.90">
    <property type="entry name" value="Phosphatidylinositol 3-kinase Catalytic Subunit, Chain A, domain 1"/>
    <property type="match status" value="1"/>
</dbReference>
<evidence type="ECO:0000313" key="7">
    <source>
        <dbReference type="Proteomes" id="UP000274922"/>
    </source>
</evidence>
<dbReference type="OrthoDB" id="10251089at2759"/>
<dbReference type="GO" id="GO:0048471">
    <property type="term" value="C:perinuclear region of cytoplasm"/>
    <property type="evidence" value="ECO:0007669"/>
    <property type="project" value="UniProtKB-SubCell"/>
</dbReference>
<dbReference type="GO" id="GO:0043130">
    <property type="term" value="F:ubiquitin binding"/>
    <property type="evidence" value="ECO:0007669"/>
    <property type="project" value="TreeGrafter"/>
</dbReference>
<evidence type="ECO:0000259" key="5">
    <source>
        <dbReference type="PROSITE" id="PS50249"/>
    </source>
</evidence>
<feature type="non-terminal residue" evidence="6">
    <location>
        <position position="507"/>
    </location>
</feature>
<proteinExistence type="inferred from homology"/>
<dbReference type="STRING" id="1555241.A0A4P9X992"/>
<dbReference type="PANTHER" id="PTHR12710">
    <property type="entry name" value="NUCLEAR PROTEIN LOCALIZATION 4"/>
    <property type="match status" value="1"/>
</dbReference>
<accession>A0A4P9X992</accession>
<comment type="similarity">
    <text evidence="3">Belongs to the NPL4 family.</text>
</comment>
<dbReference type="GO" id="GO:0031625">
    <property type="term" value="F:ubiquitin protein ligase binding"/>
    <property type="evidence" value="ECO:0007669"/>
    <property type="project" value="TreeGrafter"/>
</dbReference>
<organism evidence="6 7">
    <name type="scientific">Caulochytrium protostelioides</name>
    <dbReference type="NCBI Taxonomy" id="1555241"/>
    <lineage>
        <taxon>Eukaryota</taxon>
        <taxon>Fungi</taxon>
        <taxon>Fungi incertae sedis</taxon>
        <taxon>Chytridiomycota</taxon>
        <taxon>Chytridiomycota incertae sedis</taxon>
        <taxon>Chytridiomycetes</taxon>
        <taxon>Caulochytriales</taxon>
        <taxon>Caulochytriaceae</taxon>
        <taxon>Caulochytrium</taxon>
    </lineage>
</organism>
<name>A0A4P9X992_9FUNG</name>
<feature type="domain" description="MPN" evidence="5">
    <location>
        <begin position="252"/>
        <end position="394"/>
    </location>
</feature>
<dbReference type="Pfam" id="PF05020">
    <property type="entry name" value="zf-NPL4"/>
    <property type="match status" value="1"/>
</dbReference>
<dbReference type="AlphaFoldDB" id="A0A4P9X992"/>
<evidence type="ECO:0000256" key="3">
    <source>
        <dbReference type="ARBA" id="ARBA00011025"/>
    </source>
</evidence>
<dbReference type="EMBL" id="ML014159">
    <property type="protein sequence ID" value="RKP01866.1"/>
    <property type="molecule type" value="Genomic_DNA"/>
</dbReference>
<dbReference type="GO" id="GO:0031965">
    <property type="term" value="C:nuclear membrane"/>
    <property type="evidence" value="ECO:0007669"/>
    <property type="project" value="UniProtKB-SubCell"/>
</dbReference>
<protein>
    <recommendedName>
        <fullName evidence="4">Nuclear protein localization protein 4</fullName>
    </recommendedName>
</protein>
<dbReference type="Pfam" id="PF05021">
    <property type="entry name" value="NPL4"/>
    <property type="match status" value="1"/>
</dbReference>
<dbReference type="InterPro" id="IPR007717">
    <property type="entry name" value="NPL4_C"/>
</dbReference>
<comment type="subcellular location">
    <subcellularLocation>
        <location evidence="2">Cytoplasm</location>
        <location evidence="2">Perinuclear region</location>
    </subcellularLocation>
    <subcellularLocation>
        <location evidence="1">Nucleus membrane</location>
        <topology evidence="1">Peripheral membrane protein</topology>
        <orientation evidence="1">Cytoplasmic side</orientation>
    </subcellularLocation>
</comment>
<dbReference type="CDD" id="cd08061">
    <property type="entry name" value="MPN_NPL4"/>
    <property type="match status" value="1"/>
</dbReference>
<dbReference type="PANTHER" id="PTHR12710:SF0">
    <property type="entry name" value="NUCLEAR PROTEIN LOCALIZATION PROTEIN 4 HOMOLOG"/>
    <property type="match status" value="1"/>
</dbReference>
<sequence>LVRICSPTGQYRLEVAPDDSPAMLYLKAASLMQSSSSSPSPPSFDLTMNKEVMVPSTTSTLAAQGLKHGDRLFVLNYKPASAGPAAGAGAAAGAAAAAGSSNGAASTSPDAPNDAEPISSQARAFIVEEPIDMQLEKASGTIVRSRSRLCTHGTSGMCEHCVPLEPYDAAYQREHKIKHISYHAYLRQVRARNRTLPPNHPRFLPPLDAPSFRVKVPCPSGAHPSYPASICTKCQPSALTLQPQQFRMVDHVEFQTPALIEPFLQFWRTTGAQRFAFLIGHYQPYEKVPLGIKAVVTALYEPPQHNAHDTLQLLLDTDAYAKQMADAEATAAAFGVRIVGAVMTDLTDDGTGRGTVLCKRHAGSYFLSSAEILWAAQQQQRYRTPSRWSPSGWFGSRFVTCIVSGNTEGAIDIQSYQVSNTAMQLAHDDILDASVDPALMRVRPSIPGERYVPEITYQYTNEYQRSVQERANPTFPDDYLLVTLTHGFPQQPSPLFDSPLAFPPCNR</sequence>
<reference evidence="7" key="1">
    <citation type="journal article" date="2018" name="Nat. Microbiol.">
        <title>Leveraging single-cell genomics to expand the fungal tree of life.</title>
        <authorList>
            <person name="Ahrendt S.R."/>
            <person name="Quandt C.A."/>
            <person name="Ciobanu D."/>
            <person name="Clum A."/>
            <person name="Salamov A."/>
            <person name="Andreopoulos B."/>
            <person name="Cheng J.F."/>
            <person name="Woyke T."/>
            <person name="Pelin A."/>
            <person name="Henrissat B."/>
            <person name="Reynolds N.K."/>
            <person name="Benny G.L."/>
            <person name="Smith M.E."/>
            <person name="James T.Y."/>
            <person name="Grigoriev I.V."/>
        </authorList>
    </citation>
    <scope>NUCLEOTIDE SEQUENCE [LARGE SCALE GENOMIC DNA]</scope>
    <source>
        <strain evidence="7">ATCC 52028</strain>
    </source>
</reference>
<keyword evidence="7" id="KW-1185">Reference proteome</keyword>
<dbReference type="PROSITE" id="PS50249">
    <property type="entry name" value="MPN"/>
    <property type="match status" value="1"/>
</dbReference>
<dbReference type="InterPro" id="IPR007716">
    <property type="entry name" value="NPL4_Zn-bd_put"/>
</dbReference>
<evidence type="ECO:0000256" key="1">
    <source>
        <dbReference type="ARBA" id="ARBA00004335"/>
    </source>
</evidence>
<evidence type="ECO:0000256" key="4">
    <source>
        <dbReference type="ARBA" id="ARBA00019709"/>
    </source>
</evidence>
<dbReference type="Proteomes" id="UP000274922">
    <property type="component" value="Unassembled WGS sequence"/>
</dbReference>
<evidence type="ECO:0000256" key="2">
    <source>
        <dbReference type="ARBA" id="ARBA00004556"/>
    </source>
</evidence>
<feature type="non-terminal residue" evidence="6">
    <location>
        <position position="1"/>
    </location>
</feature>
<dbReference type="GO" id="GO:0006511">
    <property type="term" value="P:ubiquitin-dependent protein catabolic process"/>
    <property type="evidence" value="ECO:0007669"/>
    <property type="project" value="InterPro"/>
</dbReference>
<dbReference type="InterPro" id="IPR016563">
    <property type="entry name" value="Npl4"/>
</dbReference>
<dbReference type="InterPro" id="IPR037518">
    <property type="entry name" value="MPN"/>
</dbReference>
<dbReference type="PIRSF" id="PIRSF010052">
    <property type="entry name" value="Polyub_prc_Npl4"/>
    <property type="match status" value="1"/>
</dbReference>